<keyword evidence="2" id="KW-1185">Reference proteome</keyword>
<organism evidence="1 2">
    <name type="scientific">Iphiclides podalirius</name>
    <name type="common">scarce swallowtail</name>
    <dbReference type="NCBI Taxonomy" id="110791"/>
    <lineage>
        <taxon>Eukaryota</taxon>
        <taxon>Metazoa</taxon>
        <taxon>Ecdysozoa</taxon>
        <taxon>Arthropoda</taxon>
        <taxon>Hexapoda</taxon>
        <taxon>Insecta</taxon>
        <taxon>Pterygota</taxon>
        <taxon>Neoptera</taxon>
        <taxon>Endopterygota</taxon>
        <taxon>Lepidoptera</taxon>
        <taxon>Glossata</taxon>
        <taxon>Ditrysia</taxon>
        <taxon>Papilionoidea</taxon>
        <taxon>Papilionidae</taxon>
        <taxon>Papilioninae</taxon>
        <taxon>Iphiclides</taxon>
    </lineage>
</organism>
<dbReference type="EMBL" id="OW152820">
    <property type="protein sequence ID" value="CAH2075005.1"/>
    <property type="molecule type" value="Genomic_DNA"/>
</dbReference>
<proteinExistence type="predicted"/>
<evidence type="ECO:0000313" key="1">
    <source>
        <dbReference type="EMBL" id="CAH2075005.1"/>
    </source>
</evidence>
<sequence length="175" mass="20518">MEPSDRQREGDLQQIEWTNWVGFNPLIEWQRAKRCALSPPPTLSLLFRCVDWRRRHMGPRLRRVVDTGELIYTRQARERIPRSRAESPVMAECVYYGKVAGGYAFAMADRQRYSRGSIRLMEISCTCRRGGPERSHLNFEQSRYPQPVWLPFSKRPAGVLNCKSTRPYSRLSRVL</sequence>
<feature type="non-terminal residue" evidence="1">
    <location>
        <position position="175"/>
    </location>
</feature>
<name>A0ABN8JA64_9NEOP</name>
<reference evidence="1" key="1">
    <citation type="submission" date="2022-03" db="EMBL/GenBank/DDBJ databases">
        <authorList>
            <person name="Martin H S."/>
        </authorList>
    </citation>
    <scope>NUCLEOTIDE SEQUENCE</scope>
</reference>
<evidence type="ECO:0000313" key="2">
    <source>
        <dbReference type="Proteomes" id="UP000837857"/>
    </source>
</evidence>
<dbReference type="Proteomes" id="UP000837857">
    <property type="component" value="Chromosome 8"/>
</dbReference>
<protein>
    <submittedName>
        <fullName evidence="1">Uncharacterized protein</fullName>
    </submittedName>
</protein>
<gene>
    <name evidence="1" type="ORF">IPOD504_LOCUS16416</name>
</gene>
<accession>A0ABN8JA64</accession>